<accession>A0A4U9TKU1</accession>
<evidence type="ECO:0000313" key="1">
    <source>
        <dbReference type="EMBL" id="VTR16714.1"/>
    </source>
</evidence>
<organism evidence="1">
    <name type="scientific">Serratia fonticola</name>
    <dbReference type="NCBI Taxonomy" id="47917"/>
    <lineage>
        <taxon>Bacteria</taxon>
        <taxon>Pseudomonadati</taxon>
        <taxon>Pseudomonadota</taxon>
        <taxon>Gammaproteobacteria</taxon>
        <taxon>Enterobacterales</taxon>
        <taxon>Yersiniaceae</taxon>
        <taxon>Serratia</taxon>
    </lineage>
</organism>
<dbReference type="AlphaFoldDB" id="A0A4U9TKU1"/>
<dbReference type="Gene3D" id="3.40.225.10">
    <property type="entry name" value="Class II aldolase/adducin N-terminal domain"/>
    <property type="match status" value="1"/>
</dbReference>
<proteinExistence type="predicted"/>
<sequence>MEEVAAMAMATRQLTPTIPPMQPALLDKHFLRKHGKNAYYGQ</sequence>
<dbReference type="GO" id="GO:0008742">
    <property type="term" value="F:L-ribulose-phosphate 4-epimerase activity"/>
    <property type="evidence" value="ECO:0007669"/>
    <property type="project" value="UniProtKB-EC"/>
</dbReference>
<gene>
    <name evidence="1" type="primary">sgbE_2</name>
    <name evidence="1" type="ORF">NCTC12965_00243</name>
</gene>
<dbReference type="InterPro" id="IPR036409">
    <property type="entry name" value="Aldolase_II/adducin_N_sf"/>
</dbReference>
<protein>
    <submittedName>
        <fullName evidence="1">L-ribulose-5-phosphate 4-epimerase SgbE</fullName>
        <ecNumber evidence="1">5.1.3.4</ecNumber>
    </submittedName>
</protein>
<keyword evidence="1" id="KW-0413">Isomerase</keyword>
<dbReference type="EC" id="5.1.3.4" evidence="1"/>
<name>A0A4U9TKU1_SERFO</name>
<reference evidence="1" key="1">
    <citation type="submission" date="2019-05" db="EMBL/GenBank/DDBJ databases">
        <authorList>
            <consortium name="Pathogen Informatics"/>
        </authorList>
    </citation>
    <scope>NUCLEOTIDE SEQUENCE [LARGE SCALE GENOMIC DNA]</scope>
    <source>
        <strain evidence="1">NCTC12965</strain>
    </source>
</reference>
<dbReference type="EMBL" id="CABEEZ010000014">
    <property type="protein sequence ID" value="VTR16714.1"/>
    <property type="molecule type" value="Genomic_DNA"/>
</dbReference>